<comment type="caution">
    <text evidence="5">The sequence shown here is derived from an EMBL/GenBank/DDBJ whole genome shotgun (WGS) entry which is preliminary data.</text>
</comment>
<protein>
    <submittedName>
        <fullName evidence="5">Diadenosine tetraphosphate (Ap4A) HIT family hydrolase</fullName>
    </submittedName>
</protein>
<evidence type="ECO:0000313" key="5">
    <source>
        <dbReference type="EMBL" id="PZX66070.1"/>
    </source>
</evidence>
<reference evidence="5 6" key="1">
    <citation type="submission" date="2018-06" db="EMBL/GenBank/DDBJ databases">
        <title>Genomic Encyclopedia of Archaeal and Bacterial Type Strains, Phase II (KMG-II): from individual species to whole genera.</title>
        <authorList>
            <person name="Goeker M."/>
        </authorList>
    </citation>
    <scope>NUCLEOTIDE SEQUENCE [LARGE SCALE GENOMIC DNA]</scope>
    <source>
        <strain evidence="5 6">DSM 23241</strain>
    </source>
</reference>
<feature type="short sequence motif" description="Histidine triad motif" evidence="2 3">
    <location>
        <begin position="93"/>
        <end position="97"/>
    </location>
</feature>
<feature type="active site" description="Tele-AMP-histidine intermediate" evidence="1">
    <location>
        <position position="95"/>
    </location>
</feature>
<keyword evidence="6" id="KW-1185">Reference proteome</keyword>
<dbReference type="Pfam" id="PF01230">
    <property type="entry name" value="HIT"/>
    <property type="match status" value="1"/>
</dbReference>
<dbReference type="InterPro" id="IPR036265">
    <property type="entry name" value="HIT-like_sf"/>
</dbReference>
<dbReference type="Gene3D" id="3.30.428.10">
    <property type="entry name" value="HIT-like"/>
    <property type="match status" value="1"/>
</dbReference>
<dbReference type="AlphaFoldDB" id="A0A2W7S5D9"/>
<dbReference type="PANTHER" id="PTHR46243:SF1">
    <property type="entry name" value="BIS(5'-ADENOSYL)-TRIPHOSPHATASE"/>
    <property type="match status" value="1"/>
</dbReference>
<accession>A0A2W7S5D9</accession>
<keyword evidence="5" id="KW-0378">Hydrolase</keyword>
<gene>
    <name evidence="5" type="ORF">LX80_00570</name>
</gene>
<evidence type="ECO:0000259" key="4">
    <source>
        <dbReference type="PROSITE" id="PS51084"/>
    </source>
</evidence>
<evidence type="ECO:0000313" key="6">
    <source>
        <dbReference type="Proteomes" id="UP000249720"/>
    </source>
</evidence>
<dbReference type="OrthoDB" id="9784774at2"/>
<dbReference type="GO" id="GO:0016787">
    <property type="term" value="F:hydrolase activity"/>
    <property type="evidence" value="ECO:0007669"/>
    <property type="project" value="UniProtKB-KW"/>
</dbReference>
<dbReference type="PROSITE" id="PS00892">
    <property type="entry name" value="HIT_1"/>
    <property type="match status" value="1"/>
</dbReference>
<dbReference type="InterPro" id="IPR011146">
    <property type="entry name" value="HIT-like"/>
</dbReference>
<dbReference type="EMBL" id="QKZV01000001">
    <property type="protein sequence ID" value="PZX66070.1"/>
    <property type="molecule type" value="Genomic_DNA"/>
</dbReference>
<dbReference type="InterPro" id="IPR001310">
    <property type="entry name" value="Histidine_triad_HIT"/>
</dbReference>
<evidence type="ECO:0000256" key="2">
    <source>
        <dbReference type="PIRSR" id="PIRSR601310-3"/>
    </source>
</evidence>
<organism evidence="5 6">
    <name type="scientific">Hydrotalea sandarakina</name>
    <dbReference type="NCBI Taxonomy" id="1004304"/>
    <lineage>
        <taxon>Bacteria</taxon>
        <taxon>Pseudomonadati</taxon>
        <taxon>Bacteroidota</taxon>
        <taxon>Chitinophagia</taxon>
        <taxon>Chitinophagales</taxon>
        <taxon>Chitinophagaceae</taxon>
        <taxon>Hydrotalea</taxon>
    </lineage>
</organism>
<feature type="domain" description="HIT" evidence="4">
    <location>
        <begin position="1"/>
        <end position="108"/>
    </location>
</feature>
<dbReference type="PROSITE" id="PS51084">
    <property type="entry name" value="HIT_2"/>
    <property type="match status" value="1"/>
</dbReference>
<dbReference type="PANTHER" id="PTHR46243">
    <property type="entry name" value="BIS(5'-ADENOSYL)-TRIPHOSPHATASE"/>
    <property type="match status" value="1"/>
</dbReference>
<evidence type="ECO:0000256" key="3">
    <source>
        <dbReference type="PROSITE-ProRule" id="PRU00464"/>
    </source>
</evidence>
<dbReference type="InterPro" id="IPR019808">
    <property type="entry name" value="Histidine_triad_CS"/>
</dbReference>
<dbReference type="RefSeq" id="WP_111293496.1">
    <property type="nucleotide sequence ID" value="NZ_QKZV01000001.1"/>
</dbReference>
<dbReference type="SUPFAM" id="SSF54197">
    <property type="entry name" value="HIT-like"/>
    <property type="match status" value="1"/>
</dbReference>
<dbReference type="InterPro" id="IPR051884">
    <property type="entry name" value="Bis(5'-adenosyl)-TPase_reg"/>
</dbReference>
<evidence type="ECO:0000256" key="1">
    <source>
        <dbReference type="PIRSR" id="PIRSR601310-1"/>
    </source>
</evidence>
<sequence length="154" mass="17735">MLSCPFCAKTKNDYYLESENFAVLYNISPILPGHSLVIPKLHKESLFELTNEELAEFMLLGKNTALLLCKVFQTDAFNWAIQEREVAGQSVAHLHMHVVPRKLGDMVNPGDWYQRLEKIESGDIDTYARYRLSDEILNKLTQKMKQKAIELGFQ</sequence>
<dbReference type="PRINTS" id="PR00332">
    <property type="entry name" value="HISTRIAD"/>
</dbReference>
<proteinExistence type="predicted"/>
<dbReference type="Proteomes" id="UP000249720">
    <property type="component" value="Unassembled WGS sequence"/>
</dbReference>
<name>A0A2W7S5D9_9BACT</name>